<keyword evidence="2" id="KW-1133">Transmembrane helix</keyword>
<evidence type="ECO:0000256" key="1">
    <source>
        <dbReference type="SAM" id="MobiDB-lite"/>
    </source>
</evidence>
<reference evidence="3 4" key="1">
    <citation type="submission" date="2020-11" db="EMBL/GenBank/DDBJ databases">
        <title>A novel isolate from a Black sea contaminated sediment with potential to produce alkanes: Plantactinospora alkalitolerans sp. nov.</title>
        <authorList>
            <person name="Carro L."/>
            <person name="Veyisoglu A."/>
            <person name="Guven K."/>
            <person name="Schumann P."/>
            <person name="Klenk H.-P."/>
            <person name="Sahin N."/>
        </authorList>
    </citation>
    <scope>NUCLEOTIDE SEQUENCE [LARGE SCALE GENOMIC DNA]</scope>
    <source>
        <strain evidence="3 4">S1510</strain>
    </source>
</reference>
<dbReference type="EMBL" id="JADPUN010000143">
    <property type="protein sequence ID" value="MBF9130006.1"/>
    <property type="molecule type" value="Genomic_DNA"/>
</dbReference>
<sequence>MTDRPLPPEPSDHVDLTDPSNPDSQPTARGHAGDIQGRPHDEGDDEGEGFECQMSFRMLWRWRGAQTLLPTELLTRMAPRTGVIVLPAIIFGLFLGSGATLGATATATGAVAAICIATGLSGNGRRRSAPDPDGTARTAGPPVTTAPPIARGTDGEKPPPPLRVADDRTGPQAGDQPTRPAGHLGGTGSHSHPKTS</sequence>
<evidence type="ECO:0000313" key="3">
    <source>
        <dbReference type="EMBL" id="MBF9130006.1"/>
    </source>
</evidence>
<name>A0ABS0GVA2_9ACTN</name>
<dbReference type="RefSeq" id="WP_196201626.1">
    <property type="nucleotide sequence ID" value="NZ_JADPUN010000143.1"/>
</dbReference>
<organism evidence="3 4">
    <name type="scientific">Plantactinospora alkalitolerans</name>
    <dbReference type="NCBI Taxonomy" id="2789879"/>
    <lineage>
        <taxon>Bacteria</taxon>
        <taxon>Bacillati</taxon>
        <taxon>Actinomycetota</taxon>
        <taxon>Actinomycetes</taxon>
        <taxon>Micromonosporales</taxon>
        <taxon>Micromonosporaceae</taxon>
        <taxon>Plantactinospora</taxon>
    </lineage>
</organism>
<protein>
    <submittedName>
        <fullName evidence="3">Uncharacterized protein</fullName>
    </submittedName>
</protein>
<keyword evidence="2" id="KW-0812">Transmembrane</keyword>
<keyword evidence="4" id="KW-1185">Reference proteome</keyword>
<gene>
    <name evidence="3" type="ORF">I0C86_13695</name>
</gene>
<dbReference type="Proteomes" id="UP000638560">
    <property type="component" value="Unassembled WGS sequence"/>
</dbReference>
<proteinExistence type="predicted"/>
<keyword evidence="2" id="KW-0472">Membrane</keyword>
<feature type="region of interest" description="Disordered" evidence="1">
    <location>
        <begin position="121"/>
        <end position="196"/>
    </location>
</feature>
<evidence type="ECO:0000313" key="4">
    <source>
        <dbReference type="Proteomes" id="UP000638560"/>
    </source>
</evidence>
<evidence type="ECO:0000256" key="2">
    <source>
        <dbReference type="SAM" id="Phobius"/>
    </source>
</evidence>
<feature type="region of interest" description="Disordered" evidence="1">
    <location>
        <begin position="1"/>
        <end position="49"/>
    </location>
</feature>
<comment type="caution">
    <text evidence="3">The sequence shown here is derived from an EMBL/GenBank/DDBJ whole genome shotgun (WGS) entry which is preliminary data.</text>
</comment>
<feature type="transmembrane region" description="Helical" evidence="2">
    <location>
        <begin position="77"/>
        <end position="95"/>
    </location>
</feature>
<accession>A0ABS0GVA2</accession>
<feature type="compositionally biased region" description="Polar residues" evidence="1">
    <location>
        <begin position="18"/>
        <end position="27"/>
    </location>
</feature>